<dbReference type="GO" id="GO:0006898">
    <property type="term" value="P:receptor-mediated endocytosis"/>
    <property type="evidence" value="ECO:0007669"/>
    <property type="project" value="TreeGrafter"/>
</dbReference>
<keyword evidence="7" id="KW-0653">Protein transport</keyword>
<comment type="subcellular location">
    <subcellularLocation>
        <location evidence="1">Cell membrane</location>
        <topology evidence="1">Single-pass type I membrane protein</topology>
    </subcellularLocation>
</comment>
<evidence type="ECO:0000256" key="7">
    <source>
        <dbReference type="ARBA" id="ARBA00022927"/>
    </source>
</evidence>
<evidence type="ECO:0000313" key="12">
    <source>
        <dbReference type="EMBL" id="CAK1552794.1"/>
    </source>
</evidence>
<evidence type="ECO:0000256" key="11">
    <source>
        <dbReference type="SAM" id="SignalP"/>
    </source>
</evidence>
<dbReference type="AlphaFoldDB" id="A0AAV1JTH1"/>
<evidence type="ECO:0000256" key="3">
    <source>
        <dbReference type="ARBA" id="ARBA00022448"/>
    </source>
</evidence>
<keyword evidence="4" id="KW-1003">Cell membrane</keyword>
<evidence type="ECO:0000256" key="2">
    <source>
        <dbReference type="ARBA" id="ARBA00021200"/>
    </source>
</evidence>
<dbReference type="InterPro" id="IPR026112">
    <property type="entry name" value="AMN"/>
</dbReference>
<sequence>MRRLIAFLYLITVSLTAKVKWIPNTNFNLPINFKDGKVPCPRQTVVFPDTLNGYVNIDSLVEGNELILPIDGEFLLSEGGIELGGNYDNCTDTRNVYFLEKSVSSWAQPDVWSSSKFNEATPDAERVPCFDDLVEFPADKVFTIALPAETQVVRGIHFGSEAYDTGSFMEFVTESQQFILNENQVTGVVIKYEQCKSRSGCPCQENPLKIDCNAKFCPVPACVDPIQPIGHCCKMCGGVIAFDVDQSFDIMNFKELVETVVDSYGKDDLVYYIGRVGDKVQLVVIDKGEYSGTSAEVVNDIDHSMEKHWVQGLKESIISGSPLYKYGLGGKIFISMFFVVVVSLGGIYAYYYKLPDVSFPTIGGPAMLSRYQRRSDSVVLLTRRDSVITTRSGISTAFRNPLYDSKRGRVVIDDPNED</sequence>
<name>A0AAV1JTH1_9NEOP</name>
<reference evidence="12 13" key="1">
    <citation type="submission" date="2023-11" db="EMBL/GenBank/DDBJ databases">
        <authorList>
            <person name="Okamura Y."/>
        </authorList>
    </citation>
    <scope>NUCLEOTIDE SEQUENCE [LARGE SCALE GENOMIC DNA]</scope>
</reference>
<dbReference type="Pfam" id="PF14828">
    <property type="entry name" value="Amnionless"/>
    <property type="match status" value="1"/>
</dbReference>
<evidence type="ECO:0000256" key="5">
    <source>
        <dbReference type="ARBA" id="ARBA00022692"/>
    </source>
</evidence>
<comment type="caution">
    <text evidence="12">The sequence shown here is derived from an EMBL/GenBank/DDBJ whole genome shotgun (WGS) entry which is preliminary data.</text>
</comment>
<dbReference type="PANTHER" id="PTHR14995">
    <property type="entry name" value="AMNIONLESS"/>
    <property type="match status" value="1"/>
</dbReference>
<evidence type="ECO:0000256" key="8">
    <source>
        <dbReference type="ARBA" id="ARBA00022989"/>
    </source>
</evidence>
<evidence type="ECO:0000256" key="6">
    <source>
        <dbReference type="ARBA" id="ARBA00022729"/>
    </source>
</evidence>
<protein>
    <recommendedName>
        <fullName evidence="2">Protein amnionless</fullName>
    </recommendedName>
</protein>
<keyword evidence="13" id="KW-1185">Reference proteome</keyword>
<dbReference type="GO" id="GO:0030139">
    <property type="term" value="C:endocytic vesicle"/>
    <property type="evidence" value="ECO:0007669"/>
    <property type="project" value="TreeGrafter"/>
</dbReference>
<gene>
    <name evidence="12" type="ORF">LNINA_LOCUS11824</name>
</gene>
<evidence type="ECO:0000313" key="13">
    <source>
        <dbReference type="Proteomes" id="UP001497472"/>
    </source>
</evidence>
<keyword evidence="8 10" id="KW-1133">Transmembrane helix</keyword>
<keyword evidence="5 10" id="KW-0812">Transmembrane</keyword>
<organism evidence="12 13">
    <name type="scientific">Leptosia nina</name>
    <dbReference type="NCBI Taxonomy" id="320188"/>
    <lineage>
        <taxon>Eukaryota</taxon>
        <taxon>Metazoa</taxon>
        <taxon>Ecdysozoa</taxon>
        <taxon>Arthropoda</taxon>
        <taxon>Hexapoda</taxon>
        <taxon>Insecta</taxon>
        <taxon>Pterygota</taxon>
        <taxon>Neoptera</taxon>
        <taxon>Endopterygota</taxon>
        <taxon>Lepidoptera</taxon>
        <taxon>Glossata</taxon>
        <taxon>Ditrysia</taxon>
        <taxon>Papilionoidea</taxon>
        <taxon>Pieridae</taxon>
        <taxon>Pierinae</taxon>
        <taxon>Leptosia</taxon>
    </lineage>
</organism>
<evidence type="ECO:0000256" key="9">
    <source>
        <dbReference type="ARBA" id="ARBA00023136"/>
    </source>
</evidence>
<feature type="chain" id="PRO_5043651247" description="Protein amnionless" evidence="11">
    <location>
        <begin position="17"/>
        <end position="418"/>
    </location>
</feature>
<accession>A0AAV1JTH1</accession>
<proteinExistence type="predicted"/>
<evidence type="ECO:0000256" key="4">
    <source>
        <dbReference type="ARBA" id="ARBA00022475"/>
    </source>
</evidence>
<dbReference type="Proteomes" id="UP001497472">
    <property type="component" value="Unassembled WGS sequence"/>
</dbReference>
<feature type="transmembrane region" description="Helical" evidence="10">
    <location>
        <begin position="332"/>
        <end position="351"/>
    </location>
</feature>
<keyword evidence="9 10" id="KW-0472">Membrane</keyword>
<keyword evidence="3" id="KW-0813">Transport</keyword>
<evidence type="ECO:0000256" key="1">
    <source>
        <dbReference type="ARBA" id="ARBA00004251"/>
    </source>
</evidence>
<feature type="signal peptide" evidence="11">
    <location>
        <begin position="1"/>
        <end position="16"/>
    </location>
</feature>
<dbReference type="EMBL" id="CAVLEF010000163">
    <property type="protein sequence ID" value="CAK1552794.1"/>
    <property type="molecule type" value="Genomic_DNA"/>
</dbReference>
<dbReference type="GO" id="GO:0016324">
    <property type="term" value="C:apical plasma membrane"/>
    <property type="evidence" value="ECO:0007669"/>
    <property type="project" value="TreeGrafter"/>
</dbReference>
<dbReference type="GO" id="GO:0015031">
    <property type="term" value="P:protein transport"/>
    <property type="evidence" value="ECO:0007669"/>
    <property type="project" value="UniProtKB-KW"/>
</dbReference>
<evidence type="ECO:0000256" key="10">
    <source>
        <dbReference type="SAM" id="Phobius"/>
    </source>
</evidence>
<keyword evidence="6 11" id="KW-0732">Signal</keyword>
<dbReference type="PANTHER" id="PTHR14995:SF2">
    <property type="entry name" value="PROTEIN AMNIONLESS"/>
    <property type="match status" value="1"/>
</dbReference>